<keyword evidence="1" id="KW-0732">Signal</keyword>
<dbReference type="Proteomes" id="UP000240638">
    <property type="component" value="Unassembled WGS sequence"/>
</dbReference>
<gene>
    <name evidence="2" type="ORF">C9I57_22910</name>
</gene>
<evidence type="ECO:0000256" key="1">
    <source>
        <dbReference type="SAM" id="SignalP"/>
    </source>
</evidence>
<comment type="caution">
    <text evidence="2">The sequence shown here is derived from an EMBL/GenBank/DDBJ whole genome shotgun (WGS) entry which is preliminary data.</text>
</comment>
<sequence>MEGDAIMTRLLWLEIGLAGCLAAATLSATTATAAAATSTTAVGKVAKAAKAVKPAAADKSGQAISLPSLGAEQIVERSIAASGGLQAWRAANTMVMSGQIEVGGKRNVALPFTMTMKRPKKSRFEVRFDGQTAFQVYDGAEGWKVRPFLGRDEVDPYTPAEAKQAAEASELDGLLVDHAQKGTKIALAGAEKVEGHGAYKLKLTLKDGTQRMMWVDATSFLQLKVEGDPRKLDGRMHPVFVFLRDYRSEGGLKVPHVIETAVQGVKQTHKMTIEHVAVNTAVDDALFAKPTLAMAKAAAQTH</sequence>
<evidence type="ECO:0000313" key="3">
    <source>
        <dbReference type="Proteomes" id="UP000240638"/>
    </source>
</evidence>
<protein>
    <submittedName>
        <fullName evidence="2">Outer membrane lipoprotein-sorting protein</fullName>
    </submittedName>
</protein>
<accession>A0A2T3XPK1</accession>
<dbReference type="AlphaFoldDB" id="A0A2T3XPK1"/>
<proteinExistence type="predicted"/>
<dbReference type="Gene3D" id="2.50.20.10">
    <property type="entry name" value="Lipoprotein localisation LolA/LolB/LppX"/>
    <property type="match status" value="1"/>
</dbReference>
<name>A0A2T3XPK1_9BURK</name>
<organism evidence="2 3">
    <name type="scientific">Trinickia symbiotica</name>
    <dbReference type="NCBI Taxonomy" id="863227"/>
    <lineage>
        <taxon>Bacteria</taxon>
        <taxon>Pseudomonadati</taxon>
        <taxon>Pseudomonadota</taxon>
        <taxon>Betaproteobacteria</taxon>
        <taxon>Burkholderiales</taxon>
        <taxon>Burkholderiaceae</taxon>
        <taxon>Trinickia</taxon>
    </lineage>
</organism>
<dbReference type="EMBL" id="PYUC01000012">
    <property type="protein sequence ID" value="PTB18450.1"/>
    <property type="molecule type" value="Genomic_DNA"/>
</dbReference>
<evidence type="ECO:0000313" key="2">
    <source>
        <dbReference type="EMBL" id="PTB18450.1"/>
    </source>
</evidence>
<keyword evidence="2" id="KW-0449">Lipoprotein</keyword>
<reference evidence="2 3" key="1">
    <citation type="submission" date="2018-03" db="EMBL/GenBank/DDBJ databases">
        <title>Whole genome analyses suggest that Burkholderia sensu lato contains two further novel genera in the rhizoxinica-symbiotica group Mycetohabitans gen. nov., and Trinickia gen. nov.: implications for the evolution of diazotrophy and nodulation in the Burkholderiaceae.</title>
        <authorList>
            <person name="Estrada De Los Santos P."/>
            <person name="Palmer M."/>
            <person name="Chavez-Ramirez B."/>
            <person name="Steenkamp E.T."/>
            <person name="Hirsch A.M."/>
            <person name="Manyaka P."/>
            <person name="Maluk M."/>
            <person name="Lafos M."/>
            <person name="Crook M."/>
            <person name="Gross E."/>
            <person name="Simon M.F."/>
            <person name="Bueno Dos Reis Junior F."/>
            <person name="Poole P.S."/>
            <person name="Venter S.N."/>
            <person name="James E.K."/>
        </authorList>
    </citation>
    <scope>NUCLEOTIDE SEQUENCE [LARGE SCALE GENOMIC DNA]</scope>
    <source>
        <strain evidence="2 3">JPY-366</strain>
    </source>
</reference>
<feature type="chain" id="PRO_5015611549" evidence="1">
    <location>
        <begin position="36"/>
        <end position="302"/>
    </location>
</feature>
<feature type="signal peptide" evidence="1">
    <location>
        <begin position="1"/>
        <end position="35"/>
    </location>
</feature>